<evidence type="ECO:0000256" key="1">
    <source>
        <dbReference type="ARBA" id="ARBA00001974"/>
    </source>
</evidence>
<dbReference type="GO" id="GO:0004497">
    <property type="term" value="F:monooxygenase activity"/>
    <property type="evidence" value="ECO:0007669"/>
    <property type="project" value="UniProtKB-KW"/>
</dbReference>
<evidence type="ECO:0000256" key="5">
    <source>
        <dbReference type="ARBA" id="ARBA00022827"/>
    </source>
</evidence>
<dbReference type="InterPro" id="IPR002938">
    <property type="entry name" value="FAD-bd"/>
</dbReference>
<comment type="similarity">
    <text evidence="3">Belongs to the UbiH/COQ6 family.</text>
</comment>
<dbReference type="GO" id="GO:0006744">
    <property type="term" value="P:ubiquinone biosynthetic process"/>
    <property type="evidence" value="ECO:0007669"/>
    <property type="project" value="InterPro"/>
</dbReference>
<proteinExistence type="inferred from homology"/>
<keyword evidence="7 9" id="KW-0503">Monooxygenase</keyword>
<protein>
    <submittedName>
        <fullName evidence="9">FAD-dependent monooxygenase</fullName>
    </submittedName>
</protein>
<dbReference type="GO" id="GO:0071949">
    <property type="term" value="F:FAD binding"/>
    <property type="evidence" value="ECO:0007669"/>
    <property type="project" value="InterPro"/>
</dbReference>
<organism evidence="9 10">
    <name type="scientific">Candidatus Dechloromonas phosphorivorans</name>
    <dbReference type="NCBI Taxonomy" id="2899244"/>
    <lineage>
        <taxon>Bacteria</taxon>
        <taxon>Pseudomonadati</taxon>
        <taxon>Pseudomonadota</taxon>
        <taxon>Betaproteobacteria</taxon>
        <taxon>Rhodocyclales</taxon>
        <taxon>Azonexaceae</taxon>
        <taxon>Dechloromonas</taxon>
    </lineage>
</organism>
<evidence type="ECO:0000256" key="3">
    <source>
        <dbReference type="ARBA" id="ARBA00005349"/>
    </source>
</evidence>
<keyword evidence="6" id="KW-0560">Oxidoreductase</keyword>
<dbReference type="PANTHER" id="PTHR43876:SF7">
    <property type="entry name" value="UBIQUINONE BIOSYNTHESIS MONOOXYGENASE COQ6, MITOCHONDRIAL"/>
    <property type="match status" value="1"/>
</dbReference>
<dbReference type="Proteomes" id="UP000739411">
    <property type="component" value="Unassembled WGS sequence"/>
</dbReference>
<sequence length="381" mass="41744">MTEPVMEHVDILIIGAGPVGMTLHLALAAGGQKSLLLDRRPLQAQQGDPRALALSHGARQLLEQINSWPTRATTPIETIHVSQKDGFGRTLIDHKEYDFPALGYVVRYRDLAGALAANLAPDAVLAEAEILDIAPGDDHVTVALRHAGQQRTIQTKLLVHAEGTPGDDPAVKVSDYEQHAVICEVTPTPGHNKRAWERFTPDGPLALLPLGDEYSIVFTLPPAKADAVMTMDDETFTAALQQQFGQRMTFAKPGIRSRFPLFLRLRDTLVKDKEVWIGNTAQTLHPVSGQGFNLGIRDAWQLAEILLKNGVDRSSLATYAASRKIDRQGSAFFTDQIVRAFSNDFGPLKLARGLGLLALDLCPPARHFVAKRMIWGARAWP</sequence>
<dbReference type="GO" id="GO:0016705">
    <property type="term" value="F:oxidoreductase activity, acting on paired donors, with incorporation or reduction of molecular oxygen"/>
    <property type="evidence" value="ECO:0007669"/>
    <property type="project" value="InterPro"/>
</dbReference>
<dbReference type="InterPro" id="IPR036188">
    <property type="entry name" value="FAD/NAD-bd_sf"/>
</dbReference>
<evidence type="ECO:0000259" key="8">
    <source>
        <dbReference type="Pfam" id="PF01494"/>
    </source>
</evidence>
<accession>A0A935KCD0</accession>
<evidence type="ECO:0000256" key="4">
    <source>
        <dbReference type="ARBA" id="ARBA00022630"/>
    </source>
</evidence>
<feature type="domain" description="FAD-binding" evidence="8">
    <location>
        <begin position="9"/>
        <end position="324"/>
    </location>
</feature>
<dbReference type="Gene3D" id="3.50.50.60">
    <property type="entry name" value="FAD/NAD(P)-binding domain"/>
    <property type="match status" value="2"/>
</dbReference>
<evidence type="ECO:0000313" key="10">
    <source>
        <dbReference type="Proteomes" id="UP000739411"/>
    </source>
</evidence>
<dbReference type="InterPro" id="IPR051205">
    <property type="entry name" value="UbiH/COQ6_monooxygenase"/>
</dbReference>
<comment type="pathway">
    <text evidence="2">Cofactor biosynthesis; ubiquinone biosynthesis.</text>
</comment>
<keyword evidence="5" id="KW-0274">FAD</keyword>
<dbReference type="PRINTS" id="PR00420">
    <property type="entry name" value="RNGMNOXGNASE"/>
</dbReference>
<dbReference type="AlphaFoldDB" id="A0A935KCD0"/>
<dbReference type="SUPFAM" id="SSF51905">
    <property type="entry name" value="FAD/NAD(P)-binding domain"/>
    <property type="match status" value="1"/>
</dbReference>
<name>A0A935KCD0_9RHOO</name>
<dbReference type="Pfam" id="PF01494">
    <property type="entry name" value="FAD_binding_3"/>
    <property type="match status" value="1"/>
</dbReference>
<gene>
    <name evidence="9" type="ORF">IPJ38_14375</name>
</gene>
<keyword evidence="4" id="KW-0285">Flavoprotein</keyword>
<evidence type="ECO:0000313" key="9">
    <source>
        <dbReference type="EMBL" id="MBK7416111.1"/>
    </source>
</evidence>
<dbReference type="NCBIfam" id="TIGR01988">
    <property type="entry name" value="Ubi-OHases"/>
    <property type="match status" value="1"/>
</dbReference>
<dbReference type="PANTHER" id="PTHR43876">
    <property type="entry name" value="UBIQUINONE BIOSYNTHESIS MONOOXYGENASE COQ6, MITOCHONDRIAL"/>
    <property type="match status" value="1"/>
</dbReference>
<evidence type="ECO:0000256" key="6">
    <source>
        <dbReference type="ARBA" id="ARBA00023002"/>
    </source>
</evidence>
<reference evidence="9 10" key="1">
    <citation type="submission" date="2020-10" db="EMBL/GenBank/DDBJ databases">
        <title>Connecting structure to function with the recovery of over 1000 high-quality activated sludge metagenome-assembled genomes encoding full-length rRNA genes using long-read sequencing.</title>
        <authorList>
            <person name="Singleton C.M."/>
            <person name="Petriglieri F."/>
            <person name="Kristensen J.M."/>
            <person name="Kirkegaard R.H."/>
            <person name="Michaelsen T.Y."/>
            <person name="Andersen M.H."/>
            <person name="Karst S.M."/>
            <person name="Dueholm M.S."/>
            <person name="Nielsen P.H."/>
            <person name="Albertsen M."/>
        </authorList>
    </citation>
    <scope>NUCLEOTIDE SEQUENCE [LARGE SCALE GENOMIC DNA]</scope>
    <source>
        <strain evidence="9">EsbW_18-Q3-R4-48_BATAC.463</strain>
    </source>
</reference>
<dbReference type="InterPro" id="IPR010971">
    <property type="entry name" value="UbiH/COQ6"/>
</dbReference>
<evidence type="ECO:0000256" key="7">
    <source>
        <dbReference type="ARBA" id="ARBA00023033"/>
    </source>
</evidence>
<dbReference type="EMBL" id="JADJMS010000032">
    <property type="protein sequence ID" value="MBK7416111.1"/>
    <property type="molecule type" value="Genomic_DNA"/>
</dbReference>
<comment type="caution">
    <text evidence="9">The sequence shown here is derived from an EMBL/GenBank/DDBJ whole genome shotgun (WGS) entry which is preliminary data.</text>
</comment>
<evidence type="ECO:0000256" key="2">
    <source>
        <dbReference type="ARBA" id="ARBA00004749"/>
    </source>
</evidence>
<comment type="cofactor">
    <cofactor evidence="1">
        <name>FAD</name>
        <dbReference type="ChEBI" id="CHEBI:57692"/>
    </cofactor>
</comment>